<evidence type="ECO:0000256" key="1">
    <source>
        <dbReference type="SAM" id="MobiDB-lite"/>
    </source>
</evidence>
<dbReference type="AlphaFoldDB" id="A0A841QED8"/>
<dbReference type="EMBL" id="JACHIE010000004">
    <property type="protein sequence ID" value="MBB6456758.1"/>
    <property type="molecule type" value="Genomic_DNA"/>
</dbReference>
<feature type="region of interest" description="Disordered" evidence="1">
    <location>
        <begin position="24"/>
        <end position="46"/>
    </location>
</feature>
<keyword evidence="3" id="KW-1185">Reference proteome</keyword>
<name>A0A841QED8_9PROT</name>
<gene>
    <name evidence="2" type="ORF">HNR55_001339</name>
</gene>
<comment type="caution">
    <text evidence="2">The sequence shown here is derived from an EMBL/GenBank/DDBJ whole genome shotgun (WGS) entry which is preliminary data.</text>
</comment>
<accession>A0A841QED8</accession>
<dbReference type="RefSeq" id="WP_166113970.1">
    <property type="nucleotide sequence ID" value="NZ_BAABDB010000004.1"/>
</dbReference>
<organism evidence="2 3">
    <name type="scientific">Acetobacter lovaniensis</name>
    <dbReference type="NCBI Taxonomy" id="104100"/>
    <lineage>
        <taxon>Bacteria</taxon>
        <taxon>Pseudomonadati</taxon>
        <taxon>Pseudomonadota</taxon>
        <taxon>Alphaproteobacteria</taxon>
        <taxon>Acetobacterales</taxon>
        <taxon>Acetobacteraceae</taxon>
        <taxon>Acetobacter</taxon>
    </lineage>
</organism>
<feature type="compositionally biased region" description="Gly residues" evidence="1">
    <location>
        <begin position="76"/>
        <end position="91"/>
    </location>
</feature>
<evidence type="ECO:0000313" key="2">
    <source>
        <dbReference type="EMBL" id="MBB6456758.1"/>
    </source>
</evidence>
<proteinExistence type="predicted"/>
<feature type="region of interest" description="Disordered" evidence="1">
    <location>
        <begin position="61"/>
        <end position="91"/>
    </location>
</feature>
<dbReference type="Proteomes" id="UP000578000">
    <property type="component" value="Unassembled WGS sequence"/>
</dbReference>
<sequence length="91" mass="9512">MEPLNQSYHWRSLGIYDANTAAQADNKKDLQRGRPLPPSDGQTAVAAVERWREDRVKSLGRSGLAELNMNGEDQGASGGGAAASSSGAGGQ</sequence>
<protein>
    <submittedName>
        <fullName evidence="2">Type IV pilus biogenesis protein CpaD/CtpE</fullName>
    </submittedName>
</protein>
<evidence type="ECO:0000313" key="3">
    <source>
        <dbReference type="Proteomes" id="UP000578000"/>
    </source>
</evidence>
<reference evidence="2 3" key="1">
    <citation type="submission" date="2020-08" db="EMBL/GenBank/DDBJ databases">
        <title>Genomic Encyclopedia of Type Strains, Phase IV (KMG-IV): sequencing the most valuable type-strain genomes for metagenomic binning, comparative biology and taxonomic classification.</title>
        <authorList>
            <person name="Goeker M."/>
        </authorList>
    </citation>
    <scope>NUCLEOTIDE SEQUENCE [LARGE SCALE GENOMIC DNA]</scope>
    <source>
        <strain evidence="2 3">DSM 4491</strain>
    </source>
</reference>